<keyword evidence="7" id="KW-0342">GTP-binding</keyword>
<keyword evidence="6" id="KW-0862">Zinc</keyword>
<dbReference type="GO" id="GO:0003924">
    <property type="term" value="F:GTPase activity"/>
    <property type="evidence" value="ECO:0007669"/>
    <property type="project" value="InterPro"/>
</dbReference>
<dbReference type="PROSITE" id="PS00028">
    <property type="entry name" value="ZINC_FINGER_C2H2_1"/>
    <property type="match status" value="1"/>
</dbReference>
<feature type="compositionally biased region" description="Basic and acidic residues" evidence="8">
    <location>
        <begin position="20"/>
        <end position="30"/>
    </location>
</feature>
<dbReference type="NCBIfam" id="TIGR00073">
    <property type="entry name" value="hypB"/>
    <property type="match status" value="1"/>
</dbReference>
<dbReference type="Proteomes" id="UP000185860">
    <property type="component" value="Unassembled WGS sequence"/>
</dbReference>
<dbReference type="GO" id="GO:0016151">
    <property type="term" value="F:nickel cation binding"/>
    <property type="evidence" value="ECO:0007669"/>
    <property type="project" value="InterPro"/>
</dbReference>
<accession>A0A1U7IAH8</accession>
<keyword evidence="3" id="KW-0479">Metal-binding</keyword>
<feature type="domain" description="C2H2-type" evidence="9">
    <location>
        <begin position="2"/>
        <end position="24"/>
    </location>
</feature>
<evidence type="ECO:0000256" key="5">
    <source>
        <dbReference type="ARBA" id="ARBA00022801"/>
    </source>
</evidence>
<dbReference type="InterPro" id="IPR003495">
    <property type="entry name" value="CobW/HypB/UreG_nucleotide-bd"/>
</dbReference>
<comment type="caution">
    <text evidence="10">The sequence shown here is derived from an EMBL/GenBank/DDBJ whole genome shotgun (WGS) entry which is preliminary data.</text>
</comment>
<sequence>MCTDCGCAVVNPEQVHIHAHDRTHPHEHSHDRHHHHEHEEAGEQRTIEIHQGILSKNDRFAERNRGYFLAKNLLVLNVLSSPGSGKTALLQRTISDIGKRIPTAVVVGDLETDNDAQRLRETGAQVIQITTGSICHLEADMVAKAIAKINLESIKLLIIENVGNLVCPAAYDLGESLRVVLLSVTEGEDKPLKYPTMFKTADIVIVNKIDIAEVVGFNRELAIANIKRVAPQATILEVSARTGWQMETFYSCLETHITNQFSPNVFSH</sequence>
<reference evidence="10 11" key="1">
    <citation type="submission" date="2016-11" db="EMBL/GenBank/DDBJ databases">
        <title>Draft Genome Sequences of Nine Cyanobacterial Strains from Diverse Habitats.</title>
        <authorList>
            <person name="Zhu T."/>
            <person name="Hou S."/>
            <person name="Lu X."/>
            <person name="Hess W.R."/>
        </authorList>
    </citation>
    <scope>NUCLEOTIDE SEQUENCE [LARGE SCALE GENOMIC DNA]</scope>
    <source>
        <strain evidence="10 11">IAM M-71</strain>
    </source>
</reference>
<name>A0A1U7IAH8_9CYAN</name>
<evidence type="ECO:0000313" key="11">
    <source>
        <dbReference type="Proteomes" id="UP000185860"/>
    </source>
</evidence>
<evidence type="ECO:0000256" key="4">
    <source>
        <dbReference type="ARBA" id="ARBA00022741"/>
    </source>
</evidence>
<dbReference type="PANTHER" id="PTHR30134">
    <property type="entry name" value="HYDROGENASE PROTEIN ASSEMBLY PROTEIN, NICKEL CHAPERONE"/>
    <property type="match status" value="1"/>
</dbReference>
<dbReference type="InterPro" id="IPR004392">
    <property type="entry name" value="Hyd_mat_HypB"/>
</dbReference>
<dbReference type="EMBL" id="MRCE01000028">
    <property type="protein sequence ID" value="OKH33576.1"/>
    <property type="molecule type" value="Genomic_DNA"/>
</dbReference>
<dbReference type="SUPFAM" id="SSF52540">
    <property type="entry name" value="P-loop containing nucleoside triphosphate hydrolases"/>
    <property type="match status" value="1"/>
</dbReference>
<evidence type="ECO:0000259" key="9">
    <source>
        <dbReference type="PROSITE" id="PS00028"/>
    </source>
</evidence>
<dbReference type="RefSeq" id="WP_073595795.1">
    <property type="nucleotide sequence ID" value="NZ_MRCE01000028.1"/>
</dbReference>
<evidence type="ECO:0000256" key="2">
    <source>
        <dbReference type="ARBA" id="ARBA00022596"/>
    </source>
</evidence>
<evidence type="ECO:0000256" key="8">
    <source>
        <dbReference type="SAM" id="MobiDB-lite"/>
    </source>
</evidence>
<evidence type="ECO:0000256" key="3">
    <source>
        <dbReference type="ARBA" id="ARBA00022723"/>
    </source>
</evidence>
<organism evidence="10 11">
    <name type="scientific">[Phormidium ambiguum] IAM M-71</name>
    <dbReference type="NCBI Taxonomy" id="454136"/>
    <lineage>
        <taxon>Bacteria</taxon>
        <taxon>Bacillati</taxon>
        <taxon>Cyanobacteriota</taxon>
        <taxon>Cyanophyceae</taxon>
        <taxon>Oscillatoriophycideae</taxon>
        <taxon>Aerosakkonematales</taxon>
        <taxon>Aerosakkonemataceae</taxon>
        <taxon>Floridanema</taxon>
    </lineage>
</organism>
<comment type="similarity">
    <text evidence="1">Belongs to the SIMIBI class G3E GTPase family. HypB/HupM subfamily.</text>
</comment>
<dbReference type="PANTHER" id="PTHR30134:SF2">
    <property type="entry name" value="HYDROGENASE MATURATION FACTOR HYPB"/>
    <property type="match status" value="1"/>
</dbReference>
<evidence type="ECO:0000256" key="6">
    <source>
        <dbReference type="ARBA" id="ARBA00022833"/>
    </source>
</evidence>
<evidence type="ECO:0000313" key="10">
    <source>
        <dbReference type="EMBL" id="OKH33576.1"/>
    </source>
</evidence>
<dbReference type="Gene3D" id="3.40.50.300">
    <property type="entry name" value="P-loop containing nucleotide triphosphate hydrolases"/>
    <property type="match status" value="1"/>
</dbReference>
<dbReference type="InterPro" id="IPR027417">
    <property type="entry name" value="P-loop_NTPase"/>
</dbReference>
<dbReference type="Pfam" id="PF02492">
    <property type="entry name" value="cobW"/>
    <property type="match status" value="1"/>
</dbReference>
<dbReference type="GO" id="GO:0008270">
    <property type="term" value="F:zinc ion binding"/>
    <property type="evidence" value="ECO:0007669"/>
    <property type="project" value="TreeGrafter"/>
</dbReference>
<feature type="region of interest" description="Disordered" evidence="8">
    <location>
        <begin position="20"/>
        <end position="46"/>
    </location>
</feature>
<feature type="compositionally biased region" description="Basic and acidic residues" evidence="8">
    <location>
        <begin position="37"/>
        <end position="46"/>
    </location>
</feature>
<proteinExistence type="inferred from homology"/>
<dbReference type="STRING" id="454136.NIES2119_22775"/>
<keyword evidence="4" id="KW-0547">Nucleotide-binding</keyword>
<dbReference type="OrthoDB" id="9802035at2"/>
<protein>
    <submittedName>
        <fullName evidence="10">Hydrogenase accessory protein HypB</fullName>
    </submittedName>
</protein>
<keyword evidence="2" id="KW-0533">Nickel</keyword>
<evidence type="ECO:0000256" key="1">
    <source>
        <dbReference type="ARBA" id="ARBA00006211"/>
    </source>
</evidence>
<dbReference type="CDD" id="cd05390">
    <property type="entry name" value="HypB"/>
    <property type="match status" value="1"/>
</dbReference>
<dbReference type="AlphaFoldDB" id="A0A1U7IAH8"/>
<dbReference type="GO" id="GO:0005525">
    <property type="term" value="F:GTP binding"/>
    <property type="evidence" value="ECO:0007669"/>
    <property type="project" value="UniProtKB-KW"/>
</dbReference>
<dbReference type="GO" id="GO:0051604">
    <property type="term" value="P:protein maturation"/>
    <property type="evidence" value="ECO:0007669"/>
    <property type="project" value="InterPro"/>
</dbReference>
<evidence type="ECO:0000256" key="7">
    <source>
        <dbReference type="ARBA" id="ARBA00023134"/>
    </source>
</evidence>
<gene>
    <name evidence="10" type="ORF">NIES2119_22775</name>
</gene>
<dbReference type="InterPro" id="IPR013087">
    <property type="entry name" value="Znf_C2H2_type"/>
</dbReference>
<keyword evidence="5" id="KW-0378">Hydrolase</keyword>